<accession>A0ABQ5SHU4</accession>
<sequence>MQVIGHRLWGIPVWQDFRSPGRVPTCTVSRTLCPLVCAIQASRKDSRTVLKRDCDVALSPATPTWQRTLTGIASGFFAWSITLPALAGTDGPDTSIVGPATDTLLGAGPDFSFTTLLLFTLLGYWLVKAVTYVSTNTPDGQDQDGKQKQPDASDTTDIGHAHIRSVVDSSQPGPGGELDARDLRNASLARSATYRVTATLRESQPRIHALVEELAAPQTHWPPQPPRNLDVDFVAAMVYNRMVQERSTKGPEYVLAPRELAALETRLLEEVAEKVAADQVAEFVKMAAKGTLHPGRPGANKHPHSHAH</sequence>
<keyword evidence="3" id="KW-1185">Reference proteome</keyword>
<dbReference type="EMBL" id="BSDZ01000080">
    <property type="protein sequence ID" value="GLI69095.1"/>
    <property type="molecule type" value="Genomic_DNA"/>
</dbReference>
<gene>
    <name evidence="2" type="ORF">VaNZ11_013640</name>
</gene>
<feature type="region of interest" description="Disordered" evidence="1">
    <location>
        <begin position="136"/>
        <end position="158"/>
    </location>
</feature>
<evidence type="ECO:0000256" key="1">
    <source>
        <dbReference type="SAM" id="MobiDB-lite"/>
    </source>
</evidence>
<evidence type="ECO:0000313" key="2">
    <source>
        <dbReference type="EMBL" id="GLI69095.1"/>
    </source>
</evidence>
<protein>
    <submittedName>
        <fullName evidence="2">Uncharacterized protein</fullName>
    </submittedName>
</protein>
<comment type="caution">
    <text evidence="2">The sequence shown here is derived from an EMBL/GenBank/DDBJ whole genome shotgun (WGS) entry which is preliminary data.</text>
</comment>
<evidence type="ECO:0000313" key="3">
    <source>
        <dbReference type="Proteomes" id="UP001165090"/>
    </source>
</evidence>
<name>A0ABQ5SHU4_9CHLO</name>
<organism evidence="2 3">
    <name type="scientific">Volvox africanus</name>
    <dbReference type="NCBI Taxonomy" id="51714"/>
    <lineage>
        <taxon>Eukaryota</taxon>
        <taxon>Viridiplantae</taxon>
        <taxon>Chlorophyta</taxon>
        <taxon>core chlorophytes</taxon>
        <taxon>Chlorophyceae</taxon>
        <taxon>CS clade</taxon>
        <taxon>Chlamydomonadales</taxon>
        <taxon>Volvocaceae</taxon>
        <taxon>Volvox</taxon>
    </lineage>
</organism>
<reference evidence="2 3" key="1">
    <citation type="journal article" date="2023" name="IScience">
        <title>Expanded male sex-determining region conserved during the evolution of homothallism in the green alga Volvox.</title>
        <authorList>
            <person name="Yamamoto K."/>
            <person name="Matsuzaki R."/>
            <person name="Mahakham W."/>
            <person name="Heman W."/>
            <person name="Sekimoto H."/>
            <person name="Kawachi M."/>
            <person name="Minakuchi Y."/>
            <person name="Toyoda A."/>
            <person name="Nozaki H."/>
        </authorList>
    </citation>
    <scope>NUCLEOTIDE SEQUENCE [LARGE SCALE GENOMIC DNA]</scope>
    <source>
        <strain evidence="2 3">NIES-4468</strain>
    </source>
</reference>
<dbReference type="Proteomes" id="UP001165090">
    <property type="component" value="Unassembled WGS sequence"/>
</dbReference>
<proteinExistence type="predicted"/>